<dbReference type="PANTHER" id="PTHR13932">
    <property type="entry name" value="COPROPORPHYRINIGEN III OXIDASE"/>
    <property type="match status" value="1"/>
</dbReference>
<gene>
    <name evidence="8" type="ORF">GGD89_003634</name>
</gene>
<dbReference type="SFLD" id="SFLDS00029">
    <property type="entry name" value="Radical_SAM"/>
    <property type="match status" value="1"/>
</dbReference>
<dbReference type="RefSeq" id="WP_221238552.1">
    <property type="nucleotide sequence ID" value="NZ_JACIGK010000041.1"/>
</dbReference>
<dbReference type="SUPFAM" id="SSF102114">
    <property type="entry name" value="Radical SAM enzymes"/>
    <property type="match status" value="1"/>
</dbReference>
<dbReference type="SFLD" id="SFLDF00311">
    <property type="entry name" value="heme_degradation_proteins_(Hut"/>
    <property type="match status" value="1"/>
</dbReference>
<dbReference type="SMART" id="SM00729">
    <property type="entry name" value="Elp3"/>
    <property type="match status" value="1"/>
</dbReference>
<keyword evidence="4" id="KW-0408">Iron</keyword>
<organism evidence="8 9">
    <name type="scientific">Roseospira visakhapatnamensis</name>
    <dbReference type="NCBI Taxonomy" id="390880"/>
    <lineage>
        <taxon>Bacteria</taxon>
        <taxon>Pseudomonadati</taxon>
        <taxon>Pseudomonadota</taxon>
        <taxon>Alphaproteobacteria</taxon>
        <taxon>Rhodospirillales</taxon>
        <taxon>Rhodospirillaceae</taxon>
        <taxon>Roseospira</taxon>
    </lineage>
</organism>
<keyword evidence="2" id="KW-0949">S-adenosyl-L-methionine</keyword>
<sequence>MTAIPDAARARIGGDPLTEAFTARRGSHWFARRPLPVDDPAATWEALLHTPRSGKTVAYLHVPFCESHCLFCGFYRHGARDGFSAPYAAMLVRDLEREAGSTAQTSGPIHAVYLGGGTPTALDAPDLHAVITAARTHLPLTPDCEITVEGRVHGFDDEMITACLEAGANRFSIGIQTFNTAVRHRLGRKADRDAAERLLAGLVARDRAAVICDLIYGLPGQTLETWRDDVRTAIELGLDGVDLYALTLVPHSPLAQSIDKGAQPSAPPLADHARFYGAGLDLLDTAGWRHLSQAHWARTTRERNLYNQSVKEQAHCLAFGAGAGGLLAGHRYRLEPDEALYRHRIAADEKPLAALFAPASDPPARAAVAASLESGRMAPDHLETLAGAGFAARLAPLLDHWTEAGLVAPAPGGVALTRAGWFWQPNLIGALMALIPDDARPPNNPGTGWADKSPSSPPSPHERTVHHGPRDPNRDQRQPVHL</sequence>
<accession>A0A7W6WBX2</accession>
<dbReference type="AlphaFoldDB" id="A0A7W6WBX2"/>
<evidence type="ECO:0000313" key="9">
    <source>
        <dbReference type="Proteomes" id="UP000554286"/>
    </source>
</evidence>
<dbReference type="InterPro" id="IPR007197">
    <property type="entry name" value="rSAM"/>
</dbReference>
<feature type="compositionally biased region" description="Basic and acidic residues" evidence="6">
    <location>
        <begin position="460"/>
        <end position="482"/>
    </location>
</feature>
<comment type="cofactor">
    <cofactor evidence="1">
        <name>[4Fe-4S] cluster</name>
        <dbReference type="ChEBI" id="CHEBI:49883"/>
    </cofactor>
</comment>
<dbReference type="InterPro" id="IPR034505">
    <property type="entry name" value="Coproporphyrinogen-III_oxidase"/>
</dbReference>
<reference evidence="8 9" key="1">
    <citation type="submission" date="2020-08" db="EMBL/GenBank/DDBJ databases">
        <title>Genome sequencing of Purple Non-Sulfur Bacteria from various extreme environments.</title>
        <authorList>
            <person name="Mayer M."/>
        </authorList>
    </citation>
    <scope>NUCLEOTIDE SEQUENCE [LARGE SCALE GENOMIC DNA]</scope>
    <source>
        <strain evidence="8 9">JA131</strain>
    </source>
</reference>
<dbReference type="EMBL" id="JACIGK010000041">
    <property type="protein sequence ID" value="MBB4267981.1"/>
    <property type="molecule type" value="Genomic_DNA"/>
</dbReference>
<dbReference type="InterPro" id="IPR058240">
    <property type="entry name" value="rSAM_sf"/>
</dbReference>
<dbReference type="GO" id="GO:0006779">
    <property type="term" value="P:porphyrin-containing compound biosynthetic process"/>
    <property type="evidence" value="ECO:0007669"/>
    <property type="project" value="TreeGrafter"/>
</dbReference>
<dbReference type="PANTHER" id="PTHR13932:SF9">
    <property type="entry name" value="COPROPORPHYRINOGEN III OXIDASE"/>
    <property type="match status" value="1"/>
</dbReference>
<dbReference type="NCBIfam" id="TIGR04107">
    <property type="entry name" value="rSAM_HutW"/>
    <property type="match status" value="1"/>
</dbReference>
<evidence type="ECO:0000256" key="6">
    <source>
        <dbReference type="SAM" id="MobiDB-lite"/>
    </source>
</evidence>
<dbReference type="PROSITE" id="PS51918">
    <property type="entry name" value="RADICAL_SAM"/>
    <property type="match status" value="1"/>
</dbReference>
<evidence type="ECO:0000256" key="3">
    <source>
        <dbReference type="ARBA" id="ARBA00022723"/>
    </source>
</evidence>
<feature type="domain" description="Radical SAM core" evidence="7">
    <location>
        <begin position="50"/>
        <end position="283"/>
    </location>
</feature>
<dbReference type="InterPro" id="IPR026332">
    <property type="entry name" value="HutW"/>
</dbReference>
<comment type="caution">
    <text evidence="8">The sequence shown here is derived from an EMBL/GenBank/DDBJ whole genome shotgun (WGS) entry which is preliminary data.</text>
</comment>
<dbReference type="CDD" id="cd01335">
    <property type="entry name" value="Radical_SAM"/>
    <property type="match status" value="1"/>
</dbReference>
<dbReference type="Pfam" id="PF04055">
    <property type="entry name" value="Radical_SAM"/>
    <property type="match status" value="1"/>
</dbReference>
<evidence type="ECO:0000259" key="7">
    <source>
        <dbReference type="PROSITE" id="PS51918"/>
    </source>
</evidence>
<proteinExistence type="predicted"/>
<evidence type="ECO:0000313" key="8">
    <source>
        <dbReference type="EMBL" id="MBB4267981.1"/>
    </source>
</evidence>
<protein>
    <submittedName>
        <fullName evidence="8">Oxygen-independent coproporphyrinogen-3 oxidase</fullName>
        <ecNumber evidence="8">1.3.98.3</ecNumber>
    </submittedName>
</protein>
<dbReference type="GO" id="GO:0005737">
    <property type="term" value="C:cytoplasm"/>
    <property type="evidence" value="ECO:0007669"/>
    <property type="project" value="TreeGrafter"/>
</dbReference>
<evidence type="ECO:0000256" key="2">
    <source>
        <dbReference type="ARBA" id="ARBA00022691"/>
    </source>
</evidence>
<keyword evidence="3" id="KW-0479">Metal-binding</keyword>
<dbReference type="GO" id="GO:0051539">
    <property type="term" value="F:4 iron, 4 sulfur cluster binding"/>
    <property type="evidence" value="ECO:0007669"/>
    <property type="project" value="TreeGrafter"/>
</dbReference>
<dbReference type="Proteomes" id="UP000554286">
    <property type="component" value="Unassembled WGS sequence"/>
</dbReference>
<evidence type="ECO:0000256" key="5">
    <source>
        <dbReference type="ARBA" id="ARBA00023014"/>
    </source>
</evidence>
<feature type="region of interest" description="Disordered" evidence="6">
    <location>
        <begin position="439"/>
        <end position="482"/>
    </location>
</feature>
<dbReference type="GO" id="GO:0051989">
    <property type="term" value="F:coproporphyrinogen dehydrogenase activity"/>
    <property type="evidence" value="ECO:0007669"/>
    <property type="project" value="UniProtKB-EC"/>
</dbReference>
<dbReference type="GO" id="GO:0046872">
    <property type="term" value="F:metal ion binding"/>
    <property type="evidence" value="ECO:0007669"/>
    <property type="project" value="UniProtKB-KW"/>
</dbReference>
<dbReference type="EC" id="1.3.98.3" evidence="8"/>
<keyword evidence="5" id="KW-0411">Iron-sulfur</keyword>
<name>A0A7W6WBX2_9PROT</name>
<dbReference type="InterPro" id="IPR006638">
    <property type="entry name" value="Elp3/MiaA/NifB-like_rSAM"/>
</dbReference>
<keyword evidence="8" id="KW-0560">Oxidoreductase</keyword>
<evidence type="ECO:0000256" key="1">
    <source>
        <dbReference type="ARBA" id="ARBA00001966"/>
    </source>
</evidence>
<dbReference type="InterPro" id="IPR013785">
    <property type="entry name" value="Aldolase_TIM"/>
</dbReference>
<dbReference type="Gene3D" id="3.20.20.70">
    <property type="entry name" value="Aldolase class I"/>
    <property type="match status" value="1"/>
</dbReference>
<evidence type="ECO:0000256" key="4">
    <source>
        <dbReference type="ARBA" id="ARBA00023004"/>
    </source>
</evidence>
<dbReference type="SFLD" id="SFLDG01065">
    <property type="entry name" value="anaerobic_coproporphyrinogen-I"/>
    <property type="match status" value="1"/>
</dbReference>
<dbReference type="SFLD" id="SFLDG01082">
    <property type="entry name" value="B12-binding_domain_containing"/>
    <property type="match status" value="1"/>
</dbReference>
<keyword evidence="9" id="KW-1185">Reference proteome</keyword>